<dbReference type="Proteomes" id="UP000557217">
    <property type="component" value="Unassembled WGS sequence"/>
</dbReference>
<keyword evidence="1 4" id="KW-0808">Transferase</keyword>
<dbReference type="SUPFAM" id="SSF55729">
    <property type="entry name" value="Acyl-CoA N-acyltransferases (Nat)"/>
    <property type="match status" value="1"/>
</dbReference>
<dbReference type="Pfam" id="PF00583">
    <property type="entry name" value="Acetyltransf_1"/>
    <property type="match status" value="1"/>
</dbReference>
<dbReference type="CDD" id="cd04301">
    <property type="entry name" value="NAT_SF"/>
    <property type="match status" value="1"/>
</dbReference>
<dbReference type="RefSeq" id="WP_016839575.1">
    <property type="nucleotide sequence ID" value="NZ_JAAXPW010000007.1"/>
</dbReference>
<dbReference type="InterPro" id="IPR016181">
    <property type="entry name" value="Acyl_CoA_acyltransferase"/>
</dbReference>
<proteinExistence type="predicted"/>
<gene>
    <name evidence="4" type="ORF">HNR36_000852</name>
</gene>
<keyword evidence="5" id="KW-1185">Reference proteome</keyword>
<keyword evidence="2 4" id="KW-0012">Acyltransferase</keyword>
<evidence type="ECO:0000313" key="5">
    <source>
        <dbReference type="Proteomes" id="UP000557217"/>
    </source>
</evidence>
<evidence type="ECO:0000259" key="3">
    <source>
        <dbReference type="PROSITE" id="PS51186"/>
    </source>
</evidence>
<dbReference type="PANTHER" id="PTHR43072">
    <property type="entry name" value="N-ACETYLTRANSFERASE"/>
    <property type="match status" value="1"/>
</dbReference>
<evidence type="ECO:0000256" key="1">
    <source>
        <dbReference type="ARBA" id="ARBA00022679"/>
    </source>
</evidence>
<accession>A0A840Q069</accession>
<protein>
    <submittedName>
        <fullName evidence="4">Phosphinothricin acetyltransferase</fullName>
        <ecNumber evidence="4">2.3.1.183</ecNumber>
    </submittedName>
</protein>
<reference evidence="4 5" key="1">
    <citation type="submission" date="2020-08" db="EMBL/GenBank/DDBJ databases">
        <title>Genomic Encyclopedia of Type Strains, Phase IV (KMG-IV): sequencing the most valuable type-strain genomes for metagenomic binning, comparative biology and taxonomic classification.</title>
        <authorList>
            <person name="Goeker M."/>
        </authorList>
    </citation>
    <scope>NUCLEOTIDE SEQUENCE [LARGE SCALE GENOMIC DNA]</scope>
    <source>
        <strain evidence="4 5">DSM 10633</strain>
    </source>
</reference>
<comment type="caution">
    <text evidence="4">The sequence shown here is derived from an EMBL/GenBank/DDBJ whole genome shotgun (WGS) entry which is preliminary data.</text>
</comment>
<dbReference type="AlphaFoldDB" id="A0A840Q069"/>
<dbReference type="Gene3D" id="3.40.630.30">
    <property type="match status" value="1"/>
</dbReference>
<dbReference type="EMBL" id="JACHGZ010000006">
    <property type="protein sequence ID" value="MBB5148466.1"/>
    <property type="molecule type" value="Genomic_DNA"/>
</dbReference>
<evidence type="ECO:0000313" key="4">
    <source>
        <dbReference type="EMBL" id="MBB5148466.1"/>
    </source>
</evidence>
<dbReference type="GO" id="GO:0102971">
    <property type="term" value="F:phosphinothricin N-acetyltransferase activity"/>
    <property type="evidence" value="ECO:0007669"/>
    <property type="project" value="UniProtKB-EC"/>
</dbReference>
<dbReference type="PROSITE" id="PS51186">
    <property type="entry name" value="GNAT"/>
    <property type="match status" value="1"/>
</dbReference>
<sequence length="159" mass="18123">MIRFLEKEDIPDVLKIYQLGIDTGIATFESKAPSIKEWDKKYHPYLRYVYEENKKILGWVSITPVSSREVYKGVGEVSIYVHPQAQGKGVGTQLLQHLIEKAKLSGYWMLQASIFEVNLASIHLHKKAGFVIVGVRKGIAKKNGQWTNTILMDKHLILD</sequence>
<dbReference type="PANTHER" id="PTHR43072:SF23">
    <property type="entry name" value="UPF0039 PROTEIN C11D3.02C"/>
    <property type="match status" value="1"/>
</dbReference>
<evidence type="ECO:0000256" key="2">
    <source>
        <dbReference type="ARBA" id="ARBA00023315"/>
    </source>
</evidence>
<dbReference type="InterPro" id="IPR000182">
    <property type="entry name" value="GNAT_dom"/>
</dbReference>
<name>A0A840Q069_URETH</name>
<feature type="domain" description="N-acetyltransferase" evidence="3">
    <location>
        <begin position="1"/>
        <end position="157"/>
    </location>
</feature>
<dbReference type="EC" id="2.3.1.183" evidence="4"/>
<organism evidence="4 5">
    <name type="scientific">Ureibacillus thermosphaericus</name>
    <dbReference type="NCBI Taxonomy" id="51173"/>
    <lineage>
        <taxon>Bacteria</taxon>
        <taxon>Bacillati</taxon>
        <taxon>Bacillota</taxon>
        <taxon>Bacilli</taxon>
        <taxon>Bacillales</taxon>
        <taxon>Caryophanaceae</taxon>
        <taxon>Ureibacillus</taxon>
    </lineage>
</organism>